<organism evidence="2">
    <name type="scientific">Spodoptera frugiperda</name>
    <name type="common">Fall armyworm</name>
    <dbReference type="NCBI Taxonomy" id="7108"/>
    <lineage>
        <taxon>Eukaryota</taxon>
        <taxon>Metazoa</taxon>
        <taxon>Ecdysozoa</taxon>
        <taxon>Arthropoda</taxon>
        <taxon>Hexapoda</taxon>
        <taxon>Insecta</taxon>
        <taxon>Pterygota</taxon>
        <taxon>Neoptera</taxon>
        <taxon>Endopterygota</taxon>
        <taxon>Lepidoptera</taxon>
        <taxon>Glossata</taxon>
        <taxon>Ditrysia</taxon>
        <taxon>Noctuoidea</taxon>
        <taxon>Noctuidae</taxon>
        <taxon>Amphipyrinae</taxon>
        <taxon>Spodoptera</taxon>
    </lineage>
</organism>
<evidence type="ECO:0000313" key="2">
    <source>
        <dbReference type="EMBL" id="SOQ51244.1"/>
    </source>
</evidence>
<keyword evidence="1" id="KW-0732">Signal</keyword>
<reference evidence="2" key="1">
    <citation type="submission" date="2016-07" db="EMBL/GenBank/DDBJ databases">
        <authorList>
            <person name="Bretaudeau A."/>
        </authorList>
    </citation>
    <scope>NUCLEOTIDE SEQUENCE</scope>
    <source>
        <strain evidence="2">Rice</strain>
        <tissue evidence="2">Whole body</tissue>
    </source>
</reference>
<gene>
    <name evidence="2" type="ORF">SFRICE_033673</name>
</gene>
<dbReference type="EMBL" id="ODYU01007999">
    <property type="protein sequence ID" value="SOQ51244.1"/>
    <property type="molecule type" value="Genomic_DNA"/>
</dbReference>
<feature type="signal peptide" evidence="1">
    <location>
        <begin position="1"/>
        <end position="16"/>
    </location>
</feature>
<feature type="chain" id="PRO_5013944029" evidence="1">
    <location>
        <begin position="17"/>
        <end position="295"/>
    </location>
</feature>
<name>A0A2H1WFK6_SPOFR</name>
<proteinExistence type="predicted"/>
<dbReference type="AlphaFoldDB" id="A0A2H1WFK6"/>
<evidence type="ECO:0000256" key="1">
    <source>
        <dbReference type="SAM" id="SignalP"/>
    </source>
</evidence>
<sequence>MLLVLFTSTLYALVLCEVTTITTKDVKPFVFPIPFELPNRNDRSDQCWLRIEDIELVETITIYCYIAQSFLSNYIHDYNSRKMTEDAVDVSLWIEKPRRHEEDLVPPDNSQHEIKDWRVTTVLDPTTHMRLYVTKNADCRLVMYSREGMTNYKVDCERILYYVNVRMNASAVFSREQNLRLILASILLMENHPVTSPALGKARGGVSSLLIKNDPVPTPVFRAGTPVNPLGSPQLRIRWQIIQSNPMTSLALDEARLSVRLLLTKNYSVPSPAFRAGAPVNPLGSPQIQIRHQPY</sequence>
<protein>
    <submittedName>
        <fullName evidence="2">SFRICE_033673</fullName>
    </submittedName>
</protein>
<accession>A0A2H1WFK6</accession>